<evidence type="ECO:0000256" key="2">
    <source>
        <dbReference type="ARBA" id="ARBA00022723"/>
    </source>
</evidence>
<dbReference type="GO" id="GO:0000981">
    <property type="term" value="F:DNA-binding transcription factor activity, RNA polymerase II-specific"/>
    <property type="evidence" value="ECO:0007669"/>
    <property type="project" value="InterPro"/>
</dbReference>
<organism evidence="10 11">
    <name type="scientific">Aspergillus sclerotialis</name>
    <dbReference type="NCBI Taxonomy" id="2070753"/>
    <lineage>
        <taxon>Eukaryota</taxon>
        <taxon>Fungi</taxon>
        <taxon>Dikarya</taxon>
        <taxon>Ascomycota</taxon>
        <taxon>Pezizomycotina</taxon>
        <taxon>Eurotiomycetes</taxon>
        <taxon>Eurotiomycetidae</taxon>
        <taxon>Eurotiales</taxon>
        <taxon>Aspergillaceae</taxon>
        <taxon>Aspergillus</taxon>
        <taxon>Aspergillus subgen. Polypaecilum</taxon>
    </lineage>
</organism>
<dbReference type="AlphaFoldDB" id="A0A3A2ZQT7"/>
<evidence type="ECO:0000256" key="7">
    <source>
        <dbReference type="ARBA" id="ARBA00023242"/>
    </source>
</evidence>
<dbReference type="GO" id="GO:0008270">
    <property type="term" value="F:zinc ion binding"/>
    <property type="evidence" value="ECO:0007669"/>
    <property type="project" value="InterPro"/>
</dbReference>
<feature type="region of interest" description="Disordered" evidence="8">
    <location>
        <begin position="1"/>
        <end position="88"/>
    </location>
</feature>
<feature type="non-terminal residue" evidence="10">
    <location>
        <position position="1"/>
    </location>
</feature>
<dbReference type="PROSITE" id="PS00463">
    <property type="entry name" value="ZN2_CY6_FUNGAL_1"/>
    <property type="match status" value="1"/>
</dbReference>
<keyword evidence="4" id="KW-0805">Transcription regulation</keyword>
<feature type="compositionally biased region" description="Basic and acidic residues" evidence="8">
    <location>
        <begin position="203"/>
        <end position="214"/>
    </location>
</feature>
<keyword evidence="7" id="KW-0539">Nucleus</keyword>
<feature type="region of interest" description="Disordered" evidence="8">
    <location>
        <begin position="155"/>
        <end position="226"/>
    </location>
</feature>
<dbReference type="OrthoDB" id="8062037at2759"/>
<feature type="compositionally biased region" description="Pro residues" evidence="8">
    <location>
        <begin position="1"/>
        <end position="10"/>
    </location>
</feature>
<evidence type="ECO:0000256" key="3">
    <source>
        <dbReference type="ARBA" id="ARBA00022833"/>
    </source>
</evidence>
<comment type="subcellular location">
    <subcellularLocation>
        <location evidence="1">Nucleus</location>
    </subcellularLocation>
</comment>
<dbReference type="CDD" id="cd00067">
    <property type="entry name" value="GAL4"/>
    <property type="match status" value="1"/>
</dbReference>
<evidence type="ECO:0000259" key="9">
    <source>
        <dbReference type="PROSITE" id="PS50048"/>
    </source>
</evidence>
<dbReference type="InterPro" id="IPR051089">
    <property type="entry name" value="prtT"/>
</dbReference>
<reference evidence="11" key="1">
    <citation type="submission" date="2017-02" db="EMBL/GenBank/DDBJ databases">
        <authorList>
            <person name="Tafer H."/>
            <person name="Lopandic K."/>
        </authorList>
    </citation>
    <scope>NUCLEOTIDE SEQUENCE [LARGE SCALE GENOMIC DNA]</scope>
    <source>
        <strain evidence="11">CBS 366.77</strain>
    </source>
</reference>
<dbReference type="InterPro" id="IPR036864">
    <property type="entry name" value="Zn2-C6_fun-type_DNA-bd_sf"/>
</dbReference>
<feature type="region of interest" description="Disordered" evidence="8">
    <location>
        <begin position="688"/>
        <end position="781"/>
    </location>
</feature>
<feature type="compositionally biased region" description="Low complexity" evidence="8">
    <location>
        <begin position="736"/>
        <end position="753"/>
    </location>
</feature>
<evidence type="ECO:0000256" key="4">
    <source>
        <dbReference type="ARBA" id="ARBA00023015"/>
    </source>
</evidence>
<evidence type="ECO:0000256" key="6">
    <source>
        <dbReference type="ARBA" id="ARBA00023163"/>
    </source>
</evidence>
<dbReference type="PANTHER" id="PTHR31845:SF39">
    <property type="entry name" value="TRANSCRIPTION FACTOR PBCR-RELATED"/>
    <property type="match status" value="1"/>
</dbReference>
<feature type="region of interest" description="Disordered" evidence="8">
    <location>
        <begin position="650"/>
        <end position="674"/>
    </location>
</feature>
<feature type="compositionally biased region" description="Low complexity" evidence="8">
    <location>
        <begin position="180"/>
        <end position="189"/>
    </location>
</feature>
<evidence type="ECO:0000313" key="11">
    <source>
        <dbReference type="Proteomes" id="UP000266188"/>
    </source>
</evidence>
<keyword evidence="2" id="KW-0479">Metal-binding</keyword>
<protein>
    <submittedName>
        <fullName evidence="10">Transcription factor</fullName>
    </submittedName>
</protein>
<feature type="domain" description="Zn(2)-C6 fungal-type" evidence="9">
    <location>
        <begin position="91"/>
        <end position="125"/>
    </location>
</feature>
<name>A0A3A2ZQT7_9EURO</name>
<keyword evidence="11" id="KW-1185">Reference proteome</keyword>
<dbReference type="EMBL" id="MVGC01000050">
    <property type="protein sequence ID" value="RJE25366.1"/>
    <property type="molecule type" value="Genomic_DNA"/>
</dbReference>
<keyword evidence="3" id="KW-0862">Zinc</keyword>
<gene>
    <name evidence="10" type="ORF">PHISCL_02329</name>
</gene>
<dbReference type="InterPro" id="IPR001138">
    <property type="entry name" value="Zn2Cys6_DnaBD"/>
</dbReference>
<dbReference type="SUPFAM" id="SSF57701">
    <property type="entry name" value="Zn2/Cys6 DNA-binding domain"/>
    <property type="match status" value="1"/>
</dbReference>
<dbReference type="STRING" id="2070753.A0A3A2ZQT7"/>
<dbReference type="FunFam" id="4.10.240.10:FF:000003">
    <property type="entry name" value="C6 transcription factor (Leu3)"/>
    <property type="match status" value="1"/>
</dbReference>
<dbReference type="Pfam" id="PF00172">
    <property type="entry name" value="Zn_clus"/>
    <property type="match status" value="1"/>
</dbReference>
<dbReference type="PROSITE" id="PS50048">
    <property type="entry name" value="ZN2_CY6_FUNGAL_2"/>
    <property type="match status" value="1"/>
</dbReference>
<evidence type="ECO:0000256" key="8">
    <source>
        <dbReference type="SAM" id="MobiDB-lite"/>
    </source>
</evidence>
<dbReference type="CDD" id="cd12148">
    <property type="entry name" value="fungal_TF_MHR"/>
    <property type="match status" value="1"/>
</dbReference>
<dbReference type="PANTHER" id="PTHR31845">
    <property type="entry name" value="FINGER DOMAIN PROTEIN, PUTATIVE-RELATED"/>
    <property type="match status" value="1"/>
</dbReference>
<sequence length="831" mass="91658">SQPQSLPPSHPQSRHPTYLSKPSDGSQTYPDPPSAPGHGLGQSILNPVPTPVPVTSRGQGLYPPQPVYPSSSLEPRYDDPSDPLELKRPRACEACRQLKVRCEPDASNPNGSCKRCAKTGRNCVVTVPTRKRQKKTDSRVAELERKIDALTASLQAKGPDGGGVAPVLKDSVTERGWPGGQPQEPSQGQENGLAGRKRVSTGEFKESTGGELESKQISWHRPPETKEPDVIEKGIVDVEVATAAFDRYVNDMAPQVPFVVFSPGTKMEDIRRTKPILLHAILSVAIGPICPSVQATLLHEFYKMIAEMIVMRGEKSLELVQAISVCWIWYMPPEHFEELKFYQLIHMAVIMGMDIGMNRRTMTAGRPFNLIRDLLGKKPSSLNPDAPETRRAWLGCYFGSIQVSVALRRVFLVRWHPYMDECIHILETSPDSLPSDKTLIHLVKLAHLTEDVGFQFSTDDTSSNISFSDTKVQYTLKAFEQQLAQWKKEIPPESYSPVMRQSEHILNIFMHETALQLDAAQTNEEISGPTSAAHINALTSCLTSIQTALEAICSLDVKTIICLPTVALARTSYAAIALIKLYSLASAPDSKVGQVIDPASLKVEYYLEKVINHYKVAGEQDGGHAPSKFSVVLSLLLSWFLKRKDQNPGLREAFGGTKPSTCMEDTGNRNERTKITTPLHLLSEVAMGNPSHQNTVQSRYPESTDLPISSTGESEPWRHHSQYPPVPGLSSSTTGPQRYYQYPQDTQPYQDLPGQPYTTATPDPSQTQSTQSNNPDMLVQGGNQTYFVPELGMQVGFYPENLFALGSMLDEGFFNLPFGGIGGEGEGMYLS</sequence>
<keyword evidence="5" id="KW-0238">DNA-binding</keyword>
<accession>A0A3A2ZQT7</accession>
<dbReference type="SMART" id="SM00066">
    <property type="entry name" value="GAL4"/>
    <property type="match status" value="1"/>
</dbReference>
<evidence type="ECO:0000256" key="1">
    <source>
        <dbReference type="ARBA" id="ARBA00004123"/>
    </source>
</evidence>
<dbReference type="GO" id="GO:0001216">
    <property type="term" value="F:DNA-binding transcription activator activity"/>
    <property type="evidence" value="ECO:0007669"/>
    <property type="project" value="UniProtKB-ARBA"/>
</dbReference>
<dbReference type="Gene3D" id="4.10.240.10">
    <property type="entry name" value="Zn(2)-C6 fungal-type DNA-binding domain"/>
    <property type="match status" value="1"/>
</dbReference>
<keyword evidence="6" id="KW-0804">Transcription</keyword>
<proteinExistence type="predicted"/>
<comment type="caution">
    <text evidence="10">The sequence shown here is derived from an EMBL/GenBank/DDBJ whole genome shotgun (WGS) entry which is preliminary data.</text>
</comment>
<feature type="compositionally biased region" description="Polar residues" evidence="8">
    <location>
        <begin position="756"/>
        <end position="781"/>
    </location>
</feature>
<dbReference type="GO" id="GO:0000976">
    <property type="term" value="F:transcription cis-regulatory region binding"/>
    <property type="evidence" value="ECO:0007669"/>
    <property type="project" value="TreeGrafter"/>
</dbReference>
<feature type="compositionally biased region" description="Polar residues" evidence="8">
    <location>
        <begin position="690"/>
        <end position="713"/>
    </location>
</feature>
<evidence type="ECO:0000256" key="5">
    <source>
        <dbReference type="ARBA" id="ARBA00023125"/>
    </source>
</evidence>
<dbReference type="GO" id="GO:0005634">
    <property type="term" value="C:nucleus"/>
    <property type="evidence" value="ECO:0007669"/>
    <property type="project" value="UniProtKB-SubCell"/>
</dbReference>
<feature type="compositionally biased region" description="Basic and acidic residues" evidence="8">
    <location>
        <begin position="75"/>
        <end position="88"/>
    </location>
</feature>
<dbReference type="Proteomes" id="UP000266188">
    <property type="component" value="Unassembled WGS sequence"/>
</dbReference>
<evidence type="ECO:0000313" key="10">
    <source>
        <dbReference type="EMBL" id="RJE25366.1"/>
    </source>
</evidence>